<feature type="transmembrane region" description="Helical" evidence="1">
    <location>
        <begin position="78"/>
        <end position="99"/>
    </location>
</feature>
<keyword evidence="1" id="KW-0812">Transmembrane</keyword>
<evidence type="ECO:0000256" key="1">
    <source>
        <dbReference type="SAM" id="Phobius"/>
    </source>
</evidence>
<evidence type="ECO:0000313" key="3">
    <source>
        <dbReference type="Proteomes" id="UP000070184"/>
    </source>
</evidence>
<evidence type="ECO:0000313" key="2">
    <source>
        <dbReference type="EMBL" id="KXA90687.1"/>
    </source>
</evidence>
<dbReference type="Proteomes" id="UP000070184">
    <property type="component" value="Unassembled WGS sequence"/>
</dbReference>
<feature type="transmembrane region" description="Helical" evidence="1">
    <location>
        <begin position="46"/>
        <end position="66"/>
    </location>
</feature>
<dbReference type="InterPro" id="IPR036259">
    <property type="entry name" value="MFS_trans_sf"/>
</dbReference>
<keyword evidence="3" id="KW-1185">Reference proteome</keyword>
<feature type="transmembrane region" description="Helical" evidence="1">
    <location>
        <begin position="14"/>
        <end position="40"/>
    </location>
</feature>
<sequence>MDEPDEPTKEERRILLYLMAISLSYTVLVGGFLVFILILLNIDMQILGGFFSAYLTLALAMIMTFHHRLLKRFGLRKFFALAGVFFLIMSIVLLTRYFGIGVFPL</sequence>
<dbReference type="EMBL" id="LHXK01000001">
    <property type="protein sequence ID" value="KXA90687.1"/>
    <property type="molecule type" value="Genomic_DNA"/>
</dbReference>
<proteinExistence type="predicted"/>
<keyword evidence="1" id="KW-0472">Membrane</keyword>
<gene>
    <name evidence="2" type="ORF">AKJ61_00150</name>
</gene>
<dbReference type="SUPFAM" id="SSF103473">
    <property type="entry name" value="MFS general substrate transporter"/>
    <property type="match status" value="1"/>
</dbReference>
<organism evidence="2 3">
    <name type="scientific">candidate division MSBL1 archaeon SCGC-AAA259B11</name>
    <dbReference type="NCBI Taxonomy" id="1698260"/>
    <lineage>
        <taxon>Archaea</taxon>
        <taxon>Methanobacteriati</taxon>
        <taxon>Methanobacteriota</taxon>
        <taxon>candidate division MSBL1</taxon>
    </lineage>
</organism>
<comment type="caution">
    <text evidence="2">The sequence shown here is derived from an EMBL/GenBank/DDBJ whole genome shotgun (WGS) entry which is preliminary data.</text>
</comment>
<name>A0A133U934_9EURY</name>
<dbReference type="AlphaFoldDB" id="A0A133U934"/>
<accession>A0A133U934</accession>
<keyword evidence="1" id="KW-1133">Transmembrane helix</keyword>
<protein>
    <submittedName>
        <fullName evidence="2">Uncharacterized protein</fullName>
    </submittedName>
</protein>
<reference evidence="2 3" key="1">
    <citation type="journal article" date="2016" name="Sci. Rep.">
        <title>Metabolic traits of an uncultured archaeal lineage -MSBL1- from brine pools of the Red Sea.</title>
        <authorList>
            <person name="Mwirichia R."/>
            <person name="Alam I."/>
            <person name="Rashid M."/>
            <person name="Vinu M."/>
            <person name="Ba-Alawi W."/>
            <person name="Anthony Kamau A."/>
            <person name="Kamanda Ngugi D."/>
            <person name="Goker M."/>
            <person name="Klenk H.P."/>
            <person name="Bajic V."/>
            <person name="Stingl U."/>
        </authorList>
    </citation>
    <scope>NUCLEOTIDE SEQUENCE [LARGE SCALE GENOMIC DNA]</scope>
    <source>
        <strain evidence="2">SCGC-AAA259B11</strain>
    </source>
</reference>